<evidence type="ECO:0000256" key="1">
    <source>
        <dbReference type="SAM" id="MobiDB-lite"/>
    </source>
</evidence>
<name>A0A8W8JQ05_MAGGI</name>
<feature type="compositionally biased region" description="Polar residues" evidence="1">
    <location>
        <begin position="347"/>
        <end position="368"/>
    </location>
</feature>
<dbReference type="EnsemblMetazoa" id="G1974.1">
    <property type="protein sequence ID" value="G1974.1:cds"/>
    <property type="gene ID" value="G1974"/>
</dbReference>
<evidence type="ECO:0000313" key="3">
    <source>
        <dbReference type="Proteomes" id="UP000005408"/>
    </source>
</evidence>
<protein>
    <submittedName>
        <fullName evidence="2">Uncharacterized protein</fullName>
    </submittedName>
</protein>
<keyword evidence="3" id="KW-1185">Reference proteome</keyword>
<feature type="compositionally biased region" description="Polar residues" evidence="1">
    <location>
        <begin position="287"/>
        <end position="307"/>
    </location>
</feature>
<accession>A0A8W8JQ05</accession>
<feature type="region of interest" description="Disordered" evidence="1">
    <location>
        <begin position="280"/>
        <end position="307"/>
    </location>
</feature>
<feature type="region of interest" description="Disordered" evidence="1">
    <location>
        <begin position="330"/>
        <end position="380"/>
    </location>
</feature>
<feature type="compositionally biased region" description="Polar residues" evidence="1">
    <location>
        <begin position="330"/>
        <end position="339"/>
    </location>
</feature>
<organism evidence="2 3">
    <name type="scientific">Magallana gigas</name>
    <name type="common">Pacific oyster</name>
    <name type="synonym">Crassostrea gigas</name>
    <dbReference type="NCBI Taxonomy" id="29159"/>
    <lineage>
        <taxon>Eukaryota</taxon>
        <taxon>Metazoa</taxon>
        <taxon>Spiralia</taxon>
        <taxon>Lophotrochozoa</taxon>
        <taxon>Mollusca</taxon>
        <taxon>Bivalvia</taxon>
        <taxon>Autobranchia</taxon>
        <taxon>Pteriomorphia</taxon>
        <taxon>Ostreida</taxon>
        <taxon>Ostreoidea</taxon>
        <taxon>Ostreidae</taxon>
        <taxon>Magallana</taxon>
    </lineage>
</organism>
<feature type="compositionally biased region" description="Polar residues" evidence="1">
    <location>
        <begin position="17"/>
        <end position="30"/>
    </location>
</feature>
<sequence length="480" mass="53193">MRDASKGGIRGKRVNISDYQPAQTPSSIDPQAQEKPISPTQKFFPQHKQPNIPAAKKKVNSAPNSCCYDLNSGKSCKFDPYCSQFSLESELYKKSEDGTSLTTTWRLCKPALQSEVIPETQSHVQTVNAHIPPPQKVLQLFSLLLDPSASGYIKKMVDQFGSQNIQECASHHGHESVFLNLDSPEHSKEFDQNACLSTPLISLDQMPMLTMLSEDKPYFDSSQSFEMPCSATPPQTVTLRSPLKKINLPAMPVEDELSYDQLQQFNLTNDSPRPISTYRYLPRTPSRKTNISSSPGQFTSLTESPLPTTHMQINSMVTPMEAQKNYSQTDHFTFPTNSPMAIPIPQPLQNSGHPQRKIPTSTPSNSRISPRKMSSKSTLEVDISTEKNNLSKLLGNSNITIDKEVLAVAVRLAKKSAKPAYTLTMKLMPGLFTTEEMALSRSQGLLAIKGDLRPALDKDKVLVLKDAGLKRMVSVTPQIV</sequence>
<evidence type="ECO:0000313" key="2">
    <source>
        <dbReference type="EnsemblMetazoa" id="G1974.1:cds"/>
    </source>
</evidence>
<proteinExistence type="predicted"/>
<feature type="region of interest" description="Disordered" evidence="1">
    <location>
        <begin position="1"/>
        <end position="48"/>
    </location>
</feature>
<reference evidence="2" key="1">
    <citation type="submission" date="2022-08" db="UniProtKB">
        <authorList>
            <consortium name="EnsemblMetazoa"/>
        </authorList>
    </citation>
    <scope>IDENTIFICATION</scope>
    <source>
        <strain evidence="2">05x7-T-G4-1.051#20</strain>
    </source>
</reference>
<dbReference type="AlphaFoldDB" id="A0A8W8JQ05"/>
<dbReference type="Proteomes" id="UP000005408">
    <property type="component" value="Unassembled WGS sequence"/>
</dbReference>